<organism evidence="1 2">
    <name type="scientific">Brucella intermedia LMG 3301</name>
    <dbReference type="NCBI Taxonomy" id="641118"/>
    <lineage>
        <taxon>Bacteria</taxon>
        <taxon>Pseudomonadati</taxon>
        <taxon>Pseudomonadota</taxon>
        <taxon>Alphaproteobacteria</taxon>
        <taxon>Hyphomicrobiales</taxon>
        <taxon>Brucellaceae</taxon>
        <taxon>Brucella/Ochrobactrum group</taxon>
        <taxon>Brucella</taxon>
    </lineage>
</organism>
<protein>
    <recommendedName>
        <fullName evidence="3">PepSY domain-containing protein</fullName>
    </recommendedName>
</protein>
<accession>C4WR32</accession>
<dbReference type="EMBL" id="ACQA01000003">
    <property type="protein sequence ID" value="EEQ92786.1"/>
    <property type="molecule type" value="Genomic_DNA"/>
</dbReference>
<name>C4WR32_9HYPH</name>
<comment type="caution">
    <text evidence="1">The sequence shown here is derived from an EMBL/GenBank/DDBJ whole genome shotgun (WGS) entry which is preliminary data.</text>
</comment>
<dbReference type="AlphaFoldDB" id="C4WR32"/>
<dbReference type="HOGENOM" id="CLU_3273596_0_0_5"/>
<evidence type="ECO:0008006" key="3">
    <source>
        <dbReference type="Google" id="ProtNLM"/>
    </source>
</evidence>
<evidence type="ECO:0000313" key="1">
    <source>
        <dbReference type="EMBL" id="EEQ92786.1"/>
    </source>
</evidence>
<reference evidence="1 2" key="1">
    <citation type="submission" date="2009-05" db="EMBL/GenBank/DDBJ databases">
        <authorList>
            <person name="Setubal J.C."/>
            <person name="Boyle S."/>
            <person name="Crasta O.R."/>
            <person name="Gillespie J.J."/>
            <person name="Kenyon R.W."/>
            <person name="Lu J."/>
            <person name="Mane S."/>
            <person name="Nagrani S."/>
            <person name="Shallom J.M."/>
            <person name="Shallom S."/>
            <person name="Shukla M."/>
            <person name="Snyder E.E."/>
            <person name="Sobral B.W."/>
            <person name="Wattam A.R."/>
            <person name="Will R."/>
            <person name="Williams K."/>
            <person name="Yoo H."/>
            <person name="Munk C."/>
            <person name="Tapia R."/>
            <person name="Green L."/>
            <person name="Rogers Y."/>
            <person name="Detter J.C."/>
            <person name="Bruce D."/>
            <person name="Brettin T.S."/>
            <person name="Tsolis R."/>
        </authorList>
    </citation>
    <scope>NUCLEOTIDE SEQUENCE [LARGE SCALE GENOMIC DNA]</scope>
    <source>
        <strain evidence="1 2">LMG 3301</strain>
    </source>
</reference>
<evidence type="ECO:0000313" key="2">
    <source>
        <dbReference type="Proteomes" id="UP000004386"/>
    </source>
</evidence>
<gene>
    <name evidence="1" type="ORF">OINT_4000034</name>
</gene>
<proteinExistence type="predicted"/>
<sequence length="41" mass="4976">MDEVESISRRRNVYVVRGLDRRDDEMRVVIDRRTGEVLEVR</sequence>
<dbReference type="Proteomes" id="UP000004386">
    <property type="component" value="Unassembled WGS sequence"/>
</dbReference>